<dbReference type="Gene3D" id="3.30.1330.60">
    <property type="entry name" value="OmpA-like domain"/>
    <property type="match status" value="1"/>
</dbReference>
<dbReference type="Pfam" id="PF00691">
    <property type="entry name" value="OmpA"/>
    <property type="match status" value="1"/>
</dbReference>
<dbReference type="STRING" id="314271.RB2654_10254"/>
<evidence type="ECO:0000256" key="5">
    <source>
        <dbReference type="SAM" id="MobiDB-lite"/>
    </source>
</evidence>
<dbReference type="InterPro" id="IPR036737">
    <property type="entry name" value="OmpA-like_sf"/>
</dbReference>
<dbReference type="InterPro" id="IPR006665">
    <property type="entry name" value="OmpA-like"/>
</dbReference>
<name>A3VEV7_9RHOB</name>
<feature type="compositionally biased region" description="Acidic residues" evidence="5">
    <location>
        <begin position="633"/>
        <end position="657"/>
    </location>
</feature>
<evidence type="ECO:0000259" key="6">
    <source>
        <dbReference type="PROSITE" id="PS51123"/>
    </source>
</evidence>
<feature type="region of interest" description="Disordered" evidence="5">
    <location>
        <begin position="342"/>
        <end position="361"/>
    </location>
</feature>
<dbReference type="PROSITE" id="PS51123">
    <property type="entry name" value="OMPA_2"/>
    <property type="match status" value="1"/>
</dbReference>
<dbReference type="AlphaFoldDB" id="A3VEV7"/>
<dbReference type="Proteomes" id="UP000002931">
    <property type="component" value="Unassembled WGS sequence"/>
</dbReference>
<evidence type="ECO:0000256" key="3">
    <source>
        <dbReference type="ARBA" id="ARBA00023237"/>
    </source>
</evidence>
<feature type="compositionally biased region" description="Low complexity" evidence="5">
    <location>
        <begin position="745"/>
        <end position="754"/>
    </location>
</feature>
<dbReference type="PANTHER" id="PTHR30329:SF21">
    <property type="entry name" value="LIPOPROTEIN YIAD-RELATED"/>
    <property type="match status" value="1"/>
</dbReference>
<protein>
    <submittedName>
        <fullName evidence="7">OmpA domain protein</fullName>
    </submittedName>
</protein>
<dbReference type="InterPro" id="IPR006690">
    <property type="entry name" value="OMPA-like_CS"/>
</dbReference>
<dbReference type="GO" id="GO:0009279">
    <property type="term" value="C:cell outer membrane"/>
    <property type="evidence" value="ECO:0007669"/>
    <property type="project" value="UniProtKB-SubCell"/>
</dbReference>
<feature type="compositionally biased region" description="Acidic residues" evidence="5">
    <location>
        <begin position="755"/>
        <end position="770"/>
    </location>
</feature>
<evidence type="ECO:0000256" key="4">
    <source>
        <dbReference type="PROSITE-ProRule" id="PRU00473"/>
    </source>
</evidence>
<keyword evidence="3" id="KW-0998">Cell outer membrane</keyword>
<dbReference type="HOGENOM" id="CLU_013534_0_0_5"/>
<dbReference type="EMBL" id="AAMT01000005">
    <property type="protein sequence ID" value="EAQ13445.1"/>
    <property type="molecule type" value="Genomic_DNA"/>
</dbReference>
<accession>A3VEV7</accession>
<gene>
    <name evidence="7" type="ORF">RB2654_10254</name>
</gene>
<sequence>MKFSKVLIIPGVFLFAALLALVAAFSSVNVIERVSKAAVEQALILGGQDWANVHTDGLQLVLSGMAPTESDRFRAISIAGGEVDSSRVIDQMEVPNAAGIEPPRFSVEILRNDGGISMIGLIPNATDREALNARVRRIAPEKNVADLLETADYDVPENWSSALDFALVALERLPRAKISMDASRVTIEAIADSAEQRTTWERDLARAAPGGLRVAMNISAPRPVITPFTTRFVIDDQGARFDACTAGTEAGRVKIVAAGIASGVKGRPTCTIGLGVPSPDWPDAVSRGVRAVREMGAGTITFSDADVTLVAPASVEQQNFDRVVGELEADLPDVFSLHATKTQAESTEGEGRPEFSATLSPEGQVQLRGRLGDEQQRTITESVARARFGMDKVYMAARLDENLPRGWSVRVLAAVEALSYLDNGVAIVQPELVELRGKTGDPNANTEISRLLSEKLGEAQDYRVNVSYDEALDPIASLPSPEECVAMINETIAGSKITFAPGSVEIEASAAATIDKIADVLRDCAEVPMEIGGHTDSQGSEELNKALSQQRANSVLNALLARRILTSNIVAHGYGEEVPIADNDTEAGREANRRIEFRLISQRELDGEPLIEGTPYDGPLGDIRPRPRPTAADAEDTAEADETGDEGVPPEDEEYVAGDDGPPEGMDAETAAALAPEDDVEDAAAEGATEPTGDEAPAPETANTEPGTDETDDGATQAEEVAETTEGEDPDAADETASADEETTNETAANAADETPGEGVDETTETETVSEEALSPPTVVHPELEGVRAPPRPEREG</sequence>
<comment type="caution">
    <text evidence="7">The sequence shown here is derived from an EMBL/GenBank/DDBJ whole genome shotgun (WGS) entry which is preliminary data.</text>
</comment>
<dbReference type="PANTHER" id="PTHR30329">
    <property type="entry name" value="STATOR ELEMENT OF FLAGELLAR MOTOR COMPLEX"/>
    <property type="match status" value="1"/>
</dbReference>
<dbReference type="RefSeq" id="WP_008331197.1">
    <property type="nucleotide sequence ID" value="NZ_CH902578.1"/>
</dbReference>
<proteinExistence type="predicted"/>
<feature type="domain" description="OmpA-like" evidence="6">
    <location>
        <begin position="486"/>
        <end position="603"/>
    </location>
</feature>
<feature type="region of interest" description="Disordered" evidence="5">
    <location>
        <begin position="606"/>
        <end position="797"/>
    </location>
</feature>
<feature type="compositionally biased region" description="Basic and acidic residues" evidence="5">
    <location>
        <begin position="782"/>
        <end position="797"/>
    </location>
</feature>
<dbReference type="OrthoDB" id="5525824at2"/>
<keyword evidence="2 4" id="KW-0472">Membrane</keyword>
<dbReference type="InterPro" id="IPR050330">
    <property type="entry name" value="Bact_OuterMem_StrucFunc"/>
</dbReference>
<comment type="subcellular location">
    <subcellularLocation>
        <location evidence="1">Cell outer membrane</location>
    </subcellularLocation>
</comment>
<evidence type="ECO:0000313" key="8">
    <source>
        <dbReference type="Proteomes" id="UP000002931"/>
    </source>
</evidence>
<feature type="compositionally biased region" description="Acidic residues" evidence="5">
    <location>
        <begin position="720"/>
        <end position="744"/>
    </location>
</feature>
<dbReference type="PROSITE" id="PS01068">
    <property type="entry name" value="OMPA_1"/>
    <property type="match status" value="1"/>
</dbReference>
<dbReference type="PRINTS" id="PR01021">
    <property type="entry name" value="OMPADOMAIN"/>
</dbReference>
<keyword evidence="8" id="KW-1185">Reference proteome</keyword>
<dbReference type="eggNOG" id="COG2885">
    <property type="taxonomic scope" value="Bacteria"/>
</dbReference>
<dbReference type="Gene3D" id="3.40.1520.20">
    <property type="match status" value="2"/>
</dbReference>
<dbReference type="InterPro" id="IPR006664">
    <property type="entry name" value="OMP_bac"/>
</dbReference>
<evidence type="ECO:0000256" key="1">
    <source>
        <dbReference type="ARBA" id="ARBA00004442"/>
    </source>
</evidence>
<organism evidence="7 8">
    <name type="scientific">Maritimibacter alkaliphilus HTCC2654</name>
    <dbReference type="NCBI Taxonomy" id="314271"/>
    <lineage>
        <taxon>Bacteria</taxon>
        <taxon>Pseudomonadati</taxon>
        <taxon>Pseudomonadota</taxon>
        <taxon>Alphaproteobacteria</taxon>
        <taxon>Rhodobacterales</taxon>
        <taxon>Roseobacteraceae</taxon>
        <taxon>Maritimibacter</taxon>
    </lineage>
</organism>
<evidence type="ECO:0000313" key="7">
    <source>
        <dbReference type="EMBL" id="EAQ13445.1"/>
    </source>
</evidence>
<dbReference type="SUPFAM" id="SSF103088">
    <property type="entry name" value="OmpA-like"/>
    <property type="match status" value="1"/>
</dbReference>
<reference evidence="7 8" key="1">
    <citation type="journal article" date="2010" name="J. Bacteriol.">
        <title>Genome sequences of Pelagibaca bermudensis HTCC2601T and Maritimibacter alkaliphilus HTCC2654T, the type strains of two marine Roseobacter genera.</title>
        <authorList>
            <person name="Thrash J.C."/>
            <person name="Cho J.C."/>
            <person name="Ferriera S."/>
            <person name="Johnson J."/>
            <person name="Vergin K.L."/>
            <person name="Giovannoni S.J."/>
        </authorList>
    </citation>
    <scope>NUCLEOTIDE SEQUENCE [LARGE SCALE GENOMIC DNA]</scope>
    <source>
        <strain evidence="7 8">HTCC2654</strain>
    </source>
</reference>
<dbReference type="CDD" id="cd07185">
    <property type="entry name" value="OmpA_C-like"/>
    <property type="match status" value="1"/>
</dbReference>
<evidence type="ECO:0000256" key="2">
    <source>
        <dbReference type="ARBA" id="ARBA00023136"/>
    </source>
</evidence>